<dbReference type="SMART" id="SM00382">
    <property type="entry name" value="AAA"/>
    <property type="match status" value="1"/>
</dbReference>
<dbReference type="SUPFAM" id="SSF52540">
    <property type="entry name" value="P-loop containing nucleoside triphosphate hydrolases"/>
    <property type="match status" value="1"/>
</dbReference>
<dbReference type="PANTHER" id="PTHR43788:SF6">
    <property type="entry name" value="DNA HELICASE B"/>
    <property type="match status" value="1"/>
</dbReference>
<dbReference type="InterPro" id="IPR029493">
    <property type="entry name" value="RecD2-like_HHH"/>
</dbReference>
<reference evidence="6" key="1">
    <citation type="submission" date="2016-12" db="EMBL/GenBank/DDBJ databases">
        <title>Draft Genome Sequences od Carboxydothermus pertinax and islandicus, Hydrogenogenic Carboxydotrophic Bacteria.</title>
        <authorList>
            <person name="Fukuyama Y."/>
            <person name="Ohmae K."/>
            <person name="Yoneda Y."/>
            <person name="Yoshida T."/>
            <person name="Sako Y."/>
        </authorList>
    </citation>
    <scope>NUCLEOTIDE SEQUENCE [LARGE SCALE GENOMIC DNA]</scope>
    <source>
        <strain evidence="6">SET</strain>
    </source>
</reference>
<evidence type="ECO:0000313" key="6">
    <source>
        <dbReference type="Proteomes" id="UP000187338"/>
    </source>
</evidence>
<proteinExistence type="inferred from homology"/>
<dbReference type="GO" id="GO:0009338">
    <property type="term" value="C:exodeoxyribonuclease V complex"/>
    <property type="evidence" value="ECO:0007669"/>
    <property type="project" value="TreeGrafter"/>
</dbReference>
<dbReference type="GO" id="GO:0017116">
    <property type="term" value="F:single-stranded DNA helicase activity"/>
    <property type="evidence" value="ECO:0007669"/>
    <property type="project" value="TreeGrafter"/>
</dbReference>
<dbReference type="InterPro" id="IPR055446">
    <property type="entry name" value="RecD2_N_OB"/>
</dbReference>
<dbReference type="CDD" id="cd18809">
    <property type="entry name" value="SF1_C_RecD"/>
    <property type="match status" value="1"/>
</dbReference>
<dbReference type="SUPFAM" id="SSF47781">
    <property type="entry name" value="RuvA domain 2-like"/>
    <property type="match status" value="1"/>
</dbReference>
<gene>
    <name evidence="3" type="primary">recD2</name>
    <name evidence="5" type="ORF">ciss_12820</name>
</gene>
<dbReference type="InterPro" id="IPR010994">
    <property type="entry name" value="RuvA_2-like"/>
</dbReference>
<dbReference type="InterPro" id="IPR027785">
    <property type="entry name" value="UvrD-like_helicase_C"/>
</dbReference>
<dbReference type="GO" id="GO:0006310">
    <property type="term" value="P:DNA recombination"/>
    <property type="evidence" value="ECO:0007669"/>
    <property type="project" value="InterPro"/>
</dbReference>
<dbReference type="InterPro" id="IPR027417">
    <property type="entry name" value="P-loop_NTPase"/>
</dbReference>
<name>A0A1L8D2G9_9THEO</name>
<dbReference type="GO" id="GO:0003677">
    <property type="term" value="F:DNA binding"/>
    <property type="evidence" value="ECO:0007669"/>
    <property type="project" value="UniProtKB-UniRule"/>
</dbReference>
<keyword evidence="3" id="KW-0378">Hydrolase</keyword>
<evidence type="ECO:0000256" key="2">
    <source>
        <dbReference type="ARBA" id="ARBA00022840"/>
    </source>
</evidence>
<keyword evidence="3" id="KW-0413">Isomerase</keyword>
<organism evidence="5 6">
    <name type="scientific">Carboxydothermus islandicus</name>
    <dbReference type="NCBI Taxonomy" id="661089"/>
    <lineage>
        <taxon>Bacteria</taxon>
        <taxon>Bacillati</taxon>
        <taxon>Bacillota</taxon>
        <taxon>Clostridia</taxon>
        <taxon>Thermoanaerobacterales</taxon>
        <taxon>Thermoanaerobacteraceae</taxon>
        <taxon>Carboxydothermus</taxon>
    </lineage>
</organism>
<dbReference type="Gene3D" id="3.40.50.300">
    <property type="entry name" value="P-loop containing nucleotide triphosphate hydrolases"/>
    <property type="match status" value="2"/>
</dbReference>
<comment type="similarity">
    <text evidence="3">Belongs to the RecD family. RecD2 subfamily.</text>
</comment>
<dbReference type="Pfam" id="PF18335">
    <property type="entry name" value="SH3_13"/>
    <property type="match status" value="1"/>
</dbReference>
<dbReference type="PANTHER" id="PTHR43788">
    <property type="entry name" value="DNA2/NAM7 HELICASE FAMILY MEMBER"/>
    <property type="match status" value="1"/>
</dbReference>
<sequence length="745" mass="84870">MTRNFLLEETINIEVKYIKFSRENFIIAGAKILEGERQGEIIDILGEIINCRVGERYRVSGKFVNNPNYGLQFQVKYYEKERPNSPEQLISYLSNLGVKGIGEKTAAKIVERFGMDSLTVILKDFSQLTKIKGISFEKAESLYQKLKEEYLFEEAFNLLAPLNLEPHQIKTLLKFYREGLIEHLKENPYNPIHELYGFAFAPFDKLARDWHFPPNHLYRMKASIVYVLKEALEQGHVYLPLVEVYNKGLALLGEGFGPETLDEGLSVLLRTGEVCLERDRLYLKKLYDAEKTVARKVAFLLTITDKKINIKKPLNEVEKKLGISYDPLQKEALSLMFAEKKLFVLTGGPGTGKTTVIKGFIELYQRFFPKNKIALAAPTGRAAKRLSESTGMPAATIHRLLEPEGETRSGELLFRYNKYEPLPYDLIIIDEVSMLDLPLAAALFEAITPECRLVLVGDPNQLPPVGPGQLLKDLLAVEEIPRISLKTVFRQGEDAGIIEVAHRVLTGDWFELERLLGERMLEDVFFLPAKDTENITNLLLKVVKKLWENYGYSPEDIAVLSPMRKGALGVENLNVLLQKLFNGFETQEVKFFGTSFKVNDKVMQIKNNYERGEDGVFNGETGFIKKIIKSGDEEEIIVSFDGKNIKYRKTDLEELTLSYATTVHKAQGMEYPVVVLVLHNYHYPLLKRNLLYTAVTRAKKMLIVIGTTWALRQAVENIKEETRYSSLPERLGGVFKKGDLVEREG</sequence>
<dbReference type="Pfam" id="PF23139">
    <property type="entry name" value="OB_YrrC"/>
    <property type="match status" value="1"/>
</dbReference>
<dbReference type="InterPro" id="IPR041451">
    <property type="entry name" value="RecD2_SH13"/>
</dbReference>
<dbReference type="STRING" id="661089.ciss_12820"/>
<accession>A0A1L8D2G9</accession>
<dbReference type="GO" id="GO:0043139">
    <property type="term" value="F:5'-3' DNA helicase activity"/>
    <property type="evidence" value="ECO:0007669"/>
    <property type="project" value="UniProtKB-UniRule"/>
</dbReference>
<feature type="domain" description="AAA+ ATPase" evidence="4">
    <location>
        <begin position="339"/>
        <end position="493"/>
    </location>
</feature>
<evidence type="ECO:0000256" key="1">
    <source>
        <dbReference type="ARBA" id="ARBA00022741"/>
    </source>
</evidence>
<keyword evidence="3" id="KW-0347">Helicase</keyword>
<dbReference type="GO" id="GO:0016887">
    <property type="term" value="F:ATP hydrolysis activity"/>
    <property type="evidence" value="ECO:0007669"/>
    <property type="project" value="RHEA"/>
</dbReference>
<evidence type="ECO:0000313" key="5">
    <source>
        <dbReference type="EMBL" id="GAV25349.1"/>
    </source>
</evidence>
<dbReference type="Gene3D" id="2.30.30.940">
    <property type="match status" value="1"/>
</dbReference>
<dbReference type="InterPro" id="IPR003593">
    <property type="entry name" value="AAA+_ATPase"/>
</dbReference>
<evidence type="ECO:0000259" key="4">
    <source>
        <dbReference type="SMART" id="SM00382"/>
    </source>
</evidence>
<dbReference type="InterPro" id="IPR006345">
    <property type="entry name" value="RecD2"/>
</dbReference>
<evidence type="ECO:0000256" key="3">
    <source>
        <dbReference type="HAMAP-Rule" id="MF_01488"/>
    </source>
</evidence>
<dbReference type="Gene3D" id="1.10.150.20">
    <property type="entry name" value="5' to 3' exonuclease, C-terminal subdomain"/>
    <property type="match status" value="1"/>
</dbReference>
<dbReference type="Pfam" id="PF13245">
    <property type="entry name" value="AAA_19"/>
    <property type="match status" value="1"/>
</dbReference>
<keyword evidence="6" id="KW-1185">Reference proteome</keyword>
<dbReference type="Pfam" id="PF14490">
    <property type="entry name" value="HHH_RecD2"/>
    <property type="match status" value="1"/>
</dbReference>
<comment type="catalytic activity">
    <reaction evidence="3">
        <text>ATP + H2O = ADP + phosphate + H(+)</text>
        <dbReference type="Rhea" id="RHEA:13065"/>
        <dbReference type="ChEBI" id="CHEBI:15377"/>
        <dbReference type="ChEBI" id="CHEBI:15378"/>
        <dbReference type="ChEBI" id="CHEBI:30616"/>
        <dbReference type="ChEBI" id="CHEBI:43474"/>
        <dbReference type="ChEBI" id="CHEBI:456216"/>
        <dbReference type="EC" id="5.6.2.3"/>
    </reaction>
</comment>
<dbReference type="HAMAP" id="MF_01488">
    <property type="entry name" value="RecD2"/>
    <property type="match status" value="1"/>
</dbReference>
<protein>
    <recommendedName>
        <fullName evidence="3">ATP-dependent RecD2 DNA helicase</fullName>
        <ecNumber evidence="3">5.6.2.3</ecNumber>
    </recommendedName>
    <alternativeName>
        <fullName evidence="3">DNA 5'-3' helicase subunit RecD2</fullName>
    </alternativeName>
</protein>
<keyword evidence="1 3" id="KW-0547">Nucleotide-binding</keyword>
<dbReference type="Gene3D" id="1.10.10.2220">
    <property type="match status" value="1"/>
</dbReference>
<dbReference type="OrthoDB" id="9803432at2"/>
<dbReference type="RefSeq" id="WP_075865510.1">
    <property type="nucleotide sequence ID" value="NZ_BDJL01000038.1"/>
</dbReference>
<comment type="function">
    <text evidence="3">DNA-dependent ATPase and ATP-dependent 5'-3' DNA helicase. Has no activity on blunt DNA or DNA with 3'-overhangs, requires at least 10 bases of 5'-ssDNA for helicase activity.</text>
</comment>
<dbReference type="InterPro" id="IPR050534">
    <property type="entry name" value="Coronavir_polyprotein_1ab"/>
</dbReference>
<dbReference type="EC" id="5.6.2.3" evidence="3"/>
<dbReference type="Pfam" id="PF14520">
    <property type="entry name" value="HHH_5"/>
    <property type="match status" value="1"/>
</dbReference>
<dbReference type="GO" id="GO:0005524">
    <property type="term" value="F:ATP binding"/>
    <property type="evidence" value="ECO:0007669"/>
    <property type="project" value="UniProtKB-UniRule"/>
</dbReference>
<keyword evidence="3" id="KW-0238">DNA-binding</keyword>
<feature type="binding site" evidence="3">
    <location>
        <begin position="350"/>
        <end position="354"/>
    </location>
    <ligand>
        <name>ATP</name>
        <dbReference type="ChEBI" id="CHEBI:30616"/>
    </ligand>
</feature>
<dbReference type="CDD" id="cd17933">
    <property type="entry name" value="DEXSc_RecD-like"/>
    <property type="match status" value="1"/>
</dbReference>
<dbReference type="EMBL" id="BDJL01000038">
    <property type="protein sequence ID" value="GAV25349.1"/>
    <property type="molecule type" value="Genomic_DNA"/>
</dbReference>
<keyword evidence="2 3" id="KW-0067">ATP-binding</keyword>
<dbReference type="Pfam" id="PF13538">
    <property type="entry name" value="UvrD_C_2"/>
    <property type="match status" value="1"/>
</dbReference>
<dbReference type="AlphaFoldDB" id="A0A1L8D2G9"/>
<dbReference type="NCBIfam" id="TIGR01448">
    <property type="entry name" value="recD_rel"/>
    <property type="match status" value="1"/>
</dbReference>
<dbReference type="Proteomes" id="UP000187338">
    <property type="component" value="Unassembled WGS sequence"/>
</dbReference>
<comment type="caution">
    <text evidence="5">The sequence shown here is derived from an EMBL/GenBank/DDBJ whole genome shotgun (WGS) entry which is preliminary data.</text>
</comment>